<keyword evidence="2" id="KW-1185">Reference proteome</keyword>
<reference evidence="1" key="1">
    <citation type="submission" date="2020-08" db="EMBL/GenBank/DDBJ databases">
        <title>Multicomponent nature underlies the extraordinary mechanical properties of spider dragline silk.</title>
        <authorList>
            <person name="Kono N."/>
            <person name="Nakamura H."/>
            <person name="Mori M."/>
            <person name="Yoshida Y."/>
            <person name="Ohtoshi R."/>
            <person name="Malay A.D."/>
            <person name="Moran D.A.P."/>
            <person name="Tomita M."/>
            <person name="Numata K."/>
            <person name="Arakawa K."/>
        </authorList>
    </citation>
    <scope>NUCLEOTIDE SEQUENCE</scope>
</reference>
<dbReference type="EMBL" id="BMAV01008691">
    <property type="protein sequence ID" value="GFY52434.1"/>
    <property type="molecule type" value="Genomic_DNA"/>
</dbReference>
<proteinExistence type="predicted"/>
<name>A0A8X6XFT1_9ARAC</name>
<sequence>MDKTAGVKGFAVPLDRAISVRAGCPAGSKVNQDNFLLVRGMVENTVIKMFPFVVYNLQPRPARYYIDFYSTMIISKYEFGIDVVIKSNLPPVWNATQHKNRSSQFWRPSPSRLPLLHTGEIIRAQRCDDWLKSVIHPFSGVPKSISLQDNISPHVKSVNQHAL</sequence>
<dbReference type="AlphaFoldDB" id="A0A8X6XFT1"/>
<dbReference type="Proteomes" id="UP000886998">
    <property type="component" value="Unassembled WGS sequence"/>
</dbReference>
<evidence type="ECO:0000313" key="2">
    <source>
        <dbReference type="Proteomes" id="UP000886998"/>
    </source>
</evidence>
<protein>
    <submittedName>
        <fullName evidence="1">Uncharacterized protein</fullName>
    </submittedName>
</protein>
<evidence type="ECO:0000313" key="1">
    <source>
        <dbReference type="EMBL" id="GFY52434.1"/>
    </source>
</evidence>
<accession>A0A8X6XFT1</accession>
<organism evidence="1 2">
    <name type="scientific">Trichonephila inaurata madagascariensis</name>
    <dbReference type="NCBI Taxonomy" id="2747483"/>
    <lineage>
        <taxon>Eukaryota</taxon>
        <taxon>Metazoa</taxon>
        <taxon>Ecdysozoa</taxon>
        <taxon>Arthropoda</taxon>
        <taxon>Chelicerata</taxon>
        <taxon>Arachnida</taxon>
        <taxon>Araneae</taxon>
        <taxon>Araneomorphae</taxon>
        <taxon>Entelegynae</taxon>
        <taxon>Araneoidea</taxon>
        <taxon>Nephilidae</taxon>
        <taxon>Trichonephila</taxon>
        <taxon>Trichonephila inaurata</taxon>
    </lineage>
</organism>
<comment type="caution">
    <text evidence="1">The sequence shown here is derived from an EMBL/GenBank/DDBJ whole genome shotgun (WGS) entry which is preliminary data.</text>
</comment>
<gene>
    <name evidence="1" type="ORF">TNIN_205301</name>
</gene>